<dbReference type="AlphaFoldDB" id="A0A7W3TJW5"/>
<evidence type="ECO:0000313" key="3">
    <source>
        <dbReference type="EMBL" id="MBB1059720.1"/>
    </source>
</evidence>
<accession>A0A7W3TJW5</accession>
<reference evidence="3 4" key="1">
    <citation type="submission" date="2020-08" db="EMBL/GenBank/DDBJ databases">
        <authorList>
            <person name="Xu S."/>
            <person name="Li A."/>
        </authorList>
    </citation>
    <scope>NUCLEOTIDE SEQUENCE [LARGE SCALE GENOMIC DNA]</scope>
    <source>
        <strain evidence="3 4">119BY6-57</strain>
    </source>
</reference>
<keyword evidence="2" id="KW-0472">Membrane</keyword>
<sequence length="206" mass="22208">MPATPRFRHAPDERAWIALGVLLLHAWAVSWLLSARHALPRPEALGEDVTQVHFIRPAPAPVARDPATPVPVHGDAPRPSGQVPLVPPTASTPAPGESGLAVVELPRTPPSTLSLPDDYVPIDFQADNGVARRATILDPGTTRFADDWATDGDLVEKLKEDHVAVRVALGLFGGRDTCTREAIRQRRADCVGADFQPELHEAVQGY</sequence>
<evidence type="ECO:0000256" key="1">
    <source>
        <dbReference type="SAM" id="MobiDB-lite"/>
    </source>
</evidence>
<feature type="region of interest" description="Disordered" evidence="1">
    <location>
        <begin position="60"/>
        <end position="100"/>
    </location>
</feature>
<proteinExistence type="predicted"/>
<evidence type="ECO:0000256" key="2">
    <source>
        <dbReference type="SAM" id="Phobius"/>
    </source>
</evidence>
<feature type="transmembrane region" description="Helical" evidence="2">
    <location>
        <begin position="15"/>
        <end position="33"/>
    </location>
</feature>
<protein>
    <submittedName>
        <fullName evidence="3">Uncharacterized protein</fullName>
    </submittedName>
</protein>
<feature type="compositionally biased region" description="Low complexity" evidence="1">
    <location>
        <begin position="61"/>
        <end position="72"/>
    </location>
</feature>
<keyword evidence="2" id="KW-0812">Transmembrane</keyword>
<gene>
    <name evidence="3" type="ORF">H4F98_03955</name>
</gene>
<comment type="caution">
    <text evidence="3">The sequence shown here is derived from an EMBL/GenBank/DDBJ whole genome shotgun (WGS) entry which is preliminary data.</text>
</comment>
<dbReference type="Proteomes" id="UP000523196">
    <property type="component" value="Unassembled WGS sequence"/>
</dbReference>
<dbReference type="RefSeq" id="WP_182685335.1">
    <property type="nucleotide sequence ID" value="NZ_JACHTF010000003.1"/>
</dbReference>
<keyword evidence="2" id="KW-1133">Transmembrane helix</keyword>
<evidence type="ECO:0000313" key="4">
    <source>
        <dbReference type="Proteomes" id="UP000523196"/>
    </source>
</evidence>
<keyword evidence="4" id="KW-1185">Reference proteome</keyword>
<name>A0A7W3TJW5_9GAMM</name>
<dbReference type="EMBL" id="JACHTF010000003">
    <property type="protein sequence ID" value="MBB1059720.1"/>
    <property type="molecule type" value="Genomic_DNA"/>
</dbReference>
<organism evidence="3 4">
    <name type="scientific">Marilutibacter spongiae</name>
    <dbReference type="NCBI Taxonomy" id="2025720"/>
    <lineage>
        <taxon>Bacteria</taxon>
        <taxon>Pseudomonadati</taxon>
        <taxon>Pseudomonadota</taxon>
        <taxon>Gammaproteobacteria</taxon>
        <taxon>Lysobacterales</taxon>
        <taxon>Lysobacteraceae</taxon>
        <taxon>Marilutibacter</taxon>
    </lineage>
</organism>